<proteinExistence type="inferred from homology"/>
<sequence length="318" mass="34655">MNNAAVRVLSRQRLARSGVDRISHNVGRGSITTTTRAGAPYSTQPTSQPLQQPSLSSTTPRPFPEASYGARAFHASSVARKKNKKEETQAGGKRGKSAESSSSSSSSSSNNNGAAEAEDGPKHPQPTPEEPLDFADVDSRLSRHAEHFRAAFRTMHAGGRFDPDVVGSLRVTVDRRTGEGYALRELAQVVPRGGRAVSLLAHEAAYVKPILSAVQASPDFNQQPQRDPDNELELVLRIEPETPADLARRARALAHEWRERVRAVRQRRDKLHAAWRKDGRLGPDLKRTADKELEKVIKTALAEVDAAEKSAVKAAESS</sequence>
<keyword evidence="2" id="KW-0648">Protein biosynthesis</keyword>
<dbReference type="GO" id="GO:0005739">
    <property type="term" value="C:mitochondrion"/>
    <property type="evidence" value="ECO:0007669"/>
    <property type="project" value="TreeGrafter"/>
</dbReference>
<dbReference type="GO" id="GO:0043023">
    <property type="term" value="F:ribosomal large subunit binding"/>
    <property type="evidence" value="ECO:0007669"/>
    <property type="project" value="TreeGrafter"/>
</dbReference>
<dbReference type="AlphaFoldDB" id="A0A1W2TBN7"/>
<organism evidence="6">
    <name type="scientific">Rosellinia necatrix</name>
    <name type="common">White root-rot fungus</name>
    <dbReference type="NCBI Taxonomy" id="77044"/>
    <lineage>
        <taxon>Eukaryota</taxon>
        <taxon>Fungi</taxon>
        <taxon>Dikarya</taxon>
        <taxon>Ascomycota</taxon>
        <taxon>Pezizomycotina</taxon>
        <taxon>Sordariomycetes</taxon>
        <taxon>Xylariomycetidae</taxon>
        <taxon>Xylariales</taxon>
        <taxon>Xylariaceae</taxon>
        <taxon>Rosellinia</taxon>
    </lineage>
</organism>
<feature type="region of interest" description="Disordered" evidence="4">
    <location>
        <begin position="17"/>
        <end position="133"/>
    </location>
</feature>
<comment type="function">
    <text evidence="3">Necessary for protein synthesis in mitochondria. Functions as a ribosome recycling factor in mitochondria.</text>
</comment>
<dbReference type="OrthoDB" id="407355at2759"/>
<accession>A0A1W2TBN7</accession>
<dbReference type="GO" id="GO:0006412">
    <property type="term" value="P:translation"/>
    <property type="evidence" value="ECO:0007669"/>
    <property type="project" value="UniProtKB-KW"/>
</dbReference>
<dbReference type="Gene3D" id="1.10.132.20">
    <property type="entry name" value="Ribosome-recycling factor"/>
    <property type="match status" value="1"/>
</dbReference>
<evidence type="ECO:0000256" key="1">
    <source>
        <dbReference type="ARBA" id="ARBA00005912"/>
    </source>
</evidence>
<dbReference type="InterPro" id="IPR002661">
    <property type="entry name" value="Ribosome_recyc_fac"/>
</dbReference>
<feature type="compositionally biased region" description="Low complexity" evidence="4">
    <location>
        <begin position="42"/>
        <end position="60"/>
    </location>
</feature>
<feature type="domain" description="Ribosome recycling factor" evidence="5">
    <location>
        <begin position="150"/>
        <end position="313"/>
    </location>
</feature>
<protein>
    <submittedName>
        <fullName evidence="6">Putative ribosomal recycling factor</fullName>
    </submittedName>
</protein>
<evidence type="ECO:0000256" key="4">
    <source>
        <dbReference type="SAM" id="MobiDB-lite"/>
    </source>
</evidence>
<comment type="similarity">
    <text evidence="1">Belongs to the RRF family.</text>
</comment>
<evidence type="ECO:0000259" key="5">
    <source>
        <dbReference type="Pfam" id="PF01765"/>
    </source>
</evidence>
<evidence type="ECO:0000256" key="3">
    <source>
        <dbReference type="ARBA" id="ARBA00024909"/>
    </source>
</evidence>
<dbReference type="PANTHER" id="PTHR20982:SF3">
    <property type="entry name" value="MITOCHONDRIAL RIBOSOME RECYCLING FACTOR PSEUDO 1"/>
    <property type="match status" value="1"/>
</dbReference>
<dbReference type="InterPro" id="IPR023584">
    <property type="entry name" value="Ribosome_recyc_fac_dom"/>
</dbReference>
<dbReference type="Proteomes" id="UP000054516">
    <property type="component" value="Unassembled WGS sequence"/>
</dbReference>
<dbReference type="Pfam" id="PF01765">
    <property type="entry name" value="RRF"/>
    <property type="match status" value="1"/>
</dbReference>
<dbReference type="SUPFAM" id="SSF55194">
    <property type="entry name" value="Ribosome recycling factor, RRF"/>
    <property type="match status" value="1"/>
</dbReference>
<dbReference type="STRING" id="77044.A0A1W2TBN7"/>
<keyword evidence="7" id="KW-1185">Reference proteome</keyword>
<dbReference type="PANTHER" id="PTHR20982">
    <property type="entry name" value="RIBOSOME RECYCLING FACTOR"/>
    <property type="match status" value="1"/>
</dbReference>
<evidence type="ECO:0000256" key="2">
    <source>
        <dbReference type="ARBA" id="ARBA00022917"/>
    </source>
</evidence>
<dbReference type="EMBL" id="DF977455">
    <property type="protein sequence ID" value="GAP85331.2"/>
    <property type="molecule type" value="Genomic_DNA"/>
</dbReference>
<dbReference type="Gene3D" id="3.30.1360.40">
    <property type="match status" value="1"/>
</dbReference>
<feature type="compositionally biased region" description="Low complexity" evidence="4">
    <location>
        <begin position="98"/>
        <end position="115"/>
    </location>
</feature>
<dbReference type="OMA" id="NVICGEE"/>
<dbReference type="InterPro" id="IPR036191">
    <property type="entry name" value="RRF_sf"/>
</dbReference>
<name>A0A1W2TBN7_ROSNE</name>
<gene>
    <name evidence="6" type="ORF">SAMD00023353_1001870</name>
</gene>
<evidence type="ECO:0000313" key="7">
    <source>
        <dbReference type="Proteomes" id="UP000054516"/>
    </source>
</evidence>
<evidence type="ECO:0000313" key="6">
    <source>
        <dbReference type="EMBL" id="GAP85331.2"/>
    </source>
</evidence>
<reference evidence="6" key="1">
    <citation type="submission" date="2016-03" db="EMBL/GenBank/DDBJ databases">
        <title>Draft genome sequence of Rosellinia necatrix.</title>
        <authorList>
            <person name="Kanematsu S."/>
        </authorList>
    </citation>
    <scope>NUCLEOTIDE SEQUENCE [LARGE SCALE GENOMIC DNA]</scope>
    <source>
        <strain evidence="6">W97</strain>
    </source>
</reference>